<evidence type="ECO:0000313" key="1">
    <source>
        <dbReference type="EMBL" id="PKI71873.1"/>
    </source>
</evidence>
<gene>
    <name evidence="1" type="ORF">CRG98_007732</name>
</gene>
<organism evidence="1 2">
    <name type="scientific">Punica granatum</name>
    <name type="common">Pomegranate</name>
    <dbReference type="NCBI Taxonomy" id="22663"/>
    <lineage>
        <taxon>Eukaryota</taxon>
        <taxon>Viridiplantae</taxon>
        <taxon>Streptophyta</taxon>
        <taxon>Embryophyta</taxon>
        <taxon>Tracheophyta</taxon>
        <taxon>Spermatophyta</taxon>
        <taxon>Magnoliopsida</taxon>
        <taxon>eudicotyledons</taxon>
        <taxon>Gunneridae</taxon>
        <taxon>Pentapetalae</taxon>
        <taxon>rosids</taxon>
        <taxon>malvids</taxon>
        <taxon>Myrtales</taxon>
        <taxon>Lythraceae</taxon>
        <taxon>Punica</taxon>
    </lineage>
</organism>
<accession>A0A2I0KU71</accession>
<reference evidence="1 2" key="1">
    <citation type="submission" date="2017-11" db="EMBL/GenBank/DDBJ databases">
        <title>De-novo sequencing of pomegranate (Punica granatum L.) genome.</title>
        <authorList>
            <person name="Akparov Z."/>
            <person name="Amiraslanov A."/>
            <person name="Hajiyeva S."/>
            <person name="Abbasov M."/>
            <person name="Kaur K."/>
            <person name="Hamwieh A."/>
            <person name="Solovyev V."/>
            <person name="Salamov A."/>
            <person name="Braich B."/>
            <person name="Kosarev P."/>
            <person name="Mahmoud A."/>
            <person name="Hajiyev E."/>
            <person name="Babayeva S."/>
            <person name="Izzatullayeva V."/>
            <person name="Mammadov A."/>
            <person name="Mammadov A."/>
            <person name="Sharifova S."/>
            <person name="Ojaghi J."/>
            <person name="Eynullazada K."/>
            <person name="Bayramov B."/>
            <person name="Abdulazimova A."/>
            <person name="Shahmuradov I."/>
        </authorList>
    </citation>
    <scope>NUCLEOTIDE SEQUENCE [LARGE SCALE GENOMIC DNA]</scope>
    <source>
        <strain evidence="2">cv. AG2017</strain>
        <tissue evidence="1">Leaf</tissue>
    </source>
</reference>
<dbReference type="EMBL" id="PGOL01000355">
    <property type="protein sequence ID" value="PKI71873.1"/>
    <property type="molecule type" value="Genomic_DNA"/>
</dbReference>
<proteinExistence type="predicted"/>
<comment type="caution">
    <text evidence="1">The sequence shown here is derived from an EMBL/GenBank/DDBJ whole genome shotgun (WGS) entry which is preliminary data.</text>
</comment>
<protein>
    <submittedName>
        <fullName evidence="1">Uncharacterized protein</fullName>
    </submittedName>
</protein>
<keyword evidence="2" id="KW-1185">Reference proteome</keyword>
<dbReference type="AlphaFoldDB" id="A0A2I0KU71"/>
<sequence length="101" mass="11039">MEEYGQAATYGQAMSQNHELTIKSKKEGRPSVEAWPLSRPLLFDARELFAHLIIGGERVRTPVEGLASPLLNDDNVASDKGVPPICLPWPRDIPTAKIACG</sequence>
<dbReference type="Proteomes" id="UP000233551">
    <property type="component" value="Unassembled WGS sequence"/>
</dbReference>
<name>A0A2I0KU71_PUNGR</name>
<evidence type="ECO:0000313" key="2">
    <source>
        <dbReference type="Proteomes" id="UP000233551"/>
    </source>
</evidence>